<dbReference type="RefSeq" id="WP_270043450.1">
    <property type="nucleotide sequence ID" value="NZ_JAPDOD010000031.1"/>
</dbReference>
<evidence type="ECO:0000256" key="7">
    <source>
        <dbReference type="SAM" id="Phobius"/>
    </source>
</evidence>
<dbReference type="AlphaFoldDB" id="A0A9X3MWR3"/>
<keyword evidence="10" id="KW-1185">Reference proteome</keyword>
<protein>
    <submittedName>
        <fullName evidence="9">S8 family serine peptidase</fullName>
    </submittedName>
</protein>
<dbReference type="PROSITE" id="PS00138">
    <property type="entry name" value="SUBTILASE_SER"/>
    <property type="match status" value="1"/>
</dbReference>
<evidence type="ECO:0000313" key="9">
    <source>
        <dbReference type="EMBL" id="MDA0164199.1"/>
    </source>
</evidence>
<comment type="caution">
    <text evidence="9">The sequence shown here is derived from an EMBL/GenBank/DDBJ whole genome shotgun (WGS) entry which is preliminary data.</text>
</comment>
<evidence type="ECO:0000313" key="10">
    <source>
        <dbReference type="Proteomes" id="UP001149140"/>
    </source>
</evidence>
<evidence type="ECO:0000256" key="5">
    <source>
        <dbReference type="PROSITE-ProRule" id="PRU01240"/>
    </source>
</evidence>
<dbReference type="Proteomes" id="UP001149140">
    <property type="component" value="Unassembled WGS sequence"/>
</dbReference>
<evidence type="ECO:0000256" key="6">
    <source>
        <dbReference type="RuleBase" id="RU003355"/>
    </source>
</evidence>
<dbReference type="InterPro" id="IPR015500">
    <property type="entry name" value="Peptidase_S8_subtilisin-rel"/>
</dbReference>
<gene>
    <name evidence="9" type="ORF">OM076_28255</name>
</gene>
<proteinExistence type="inferred from homology"/>
<dbReference type="InterPro" id="IPR000209">
    <property type="entry name" value="Peptidase_S8/S53_dom"/>
</dbReference>
<dbReference type="EMBL" id="JAPDOD010000031">
    <property type="protein sequence ID" value="MDA0164199.1"/>
    <property type="molecule type" value="Genomic_DNA"/>
</dbReference>
<keyword evidence="4 5" id="KW-0720">Serine protease</keyword>
<comment type="similarity">
    <text evidence="1 5 6">Belongs to the peptidase S8 family.</text>
</comment>
<evidence type="ECO:0000259" key="8">
    <source>
        <dbReference type="Pfam" id="PF00082"/>
    </source>
</evidence>
<keyword evidence="3 5" id="KW-0378">Hydrolase</keyword>
<dbReference type="InterPro" id="IPR023828">
    <property type="entry name" value="Peptidase_S8_Ser-AS"/>
</dbReference>
<feature type="active site" description="Charge relay system" evidence="5">
    <location>
        <position position="387"/>
    </location>
</feature>
<keyword evidence="7" id="KW-0472">Membrane</keyword>
<evidence type="ECO:0000256" key="4">
    <source>
        <dbReference type="ARBA" id="ARBA00022825"/>
    </source>
</evidence>
<feature type="transmembrane region" description="Helical" evidence="7">
    <location>
        <begin position="12"/>
        <end position="31"/>
    </location>
</feature>
<dbReference type="PROSITE" id="PS51892">
    <property type="entry name" value="SUBTILASE"/>
    <property type="match status" value="1"/>
</dbReference>
<evidence type="ECO:0000256" key="1">
    <source>
        <dbReference type="ARBA" id="ARBA00011073"/>
    </source>
</evidence>
<dbReference type="PROSITE" id="PS00136">
    <property type="entry name" value="SUBTILASE_ASP"/>
    <property type="match status" value="1"/>
</dbReference>
<dbReference type="GO" id="GO:0004252">
    <property type="term" value="F:serine-type endopeptidase activity"/>
    <property type="evidence" value="ECO:0007669"/>
    <property type="project" value="UniProtKB-UniRule"/>
</dbReference>
<dbReference type="SUPFAM" id="SSF52743">
    <property type="entry name" value="Subtilisin-like"/>
    <property type="match status" value="1"/>
</dbReference>
<dbReference type="InterPro" id="IPR034204">
    <property type="entry name" value="PfSUB1-like_cat_dom"/>
</dbReference>
<feature type="active site" description="Charge relay system" evidence="5">
    <location>
        <position position="172"/>
    </location>
</feature>
<evidence type="ECO:0000256" key="2">
    <source>
        <dbReference type="ARBA" id="ARBA00022670"/>
    </source>
</evidence>
<dbReference type="Pfam" id="PF00082">
    <property type="entry name" value="Peptidase_S8"/>
    <property type="match status" value="1"/>
</dbReference>
<dbReference type="PRINTS" id="PR00723">
    <property type="entry name" value="SUBTILISIN"/>
</dbReference>
<dbReference type="PANTHER" id="PTHR43399">
    <property type="entry name" value="SUBTILISIN-RELATED"/>
    <property type="match status" value="1"/>
</dbReference>
<feature type="active site" description="Charge relay system" evidence="5">
    <location>
        <position position="227"/>
    </location>
</feature>
<sequence length="445" mass="46597">MHGRSLTGGGASYHSIFLLVGVFAAAMFFSGTDPAGAAPGQPGERARIVVGFKPGVARPQREQVLVRGDAVLTRDIGALRANAATVPADQLEAILARLRAEPSVAFAELDQPVRLVRPVIVGKRLNLGRIAKVPDDEGFSLQYALSDSSDHDIDATAAWNSRTSCSTVAVIDTGIDTGHKDLKDNIWVNEKEKSGNGIDDDHDGYIDDYKGVDLTDDKGSGVDQNGHGTHAAGIIAAEGDNQRGVSGLCWKSRLMSIRIMDADGAGYTSSSAEGIVYAVDHGARIINASYTSPTPSDLERNAIQYAQDHDTLIVAAAGNDGQNADTHPSYPAAYPNDNVISVAATTDRDKLASYSNYGAQSVDLGAPGDAIASTWDDGGYRDASGTSMAAPLVAAAAAMLRKAGADTFGQIRNLLLKYADDKSSLKGKVASGGRLNINRALNAVD</sequence>
<dbReference type="Gene3D" id="3.40.50.200">
    <property type="entry name" value="Peptidase S8/S53 domain"/>
    <property type="match status" value="1"/>
</dbReference>
<keyword evidence="2 5" id="KW-0645">Protease</keyword>
<feature type="domain" description="Peptidase S8/S53" evidence="8">
    <location>
        <begin position="167"/>
        <end position="422"/>
    </location>
</feature>
<dbReference type="InterPro" id="IPR051048">
    <property type="entry name" value="Peptidase_S8/S53_subtilisin"/>
</dbReference>
<dbReference type="InterPro" id="IPR036852">
    <property type="entry name" value="Peptidase_S8/S53_dom_sf"/>
</dbReference>
<name>A0A9X3MWR3_9ACTN</name>
<dbReference type="PANTHER" id="PTHR43399:SF4">
    <property type="entry name" value="CELL WALL-ASSOCIATED PROTEASE"/>
    <property type="match status" value="1"/>
</dbReference>
<organism evidence="9 10">
    <name type="scientific">Solirubrobacter ginsenosidimutans</name>
    <dbReference type="NCBI Taxonomy" id="490573"/>
    <lineage>
        <taxon>Bacteria</taxon>
        <taxon>Bacillati</taxon>
        <taxon>Actinomycetota</taxon>
        <taxon>Thermoleophilia</taxon>
        <taxon>Solirubrobacterales</taxon>
        <taxon>Solirubrobacteraceae</taxon>
        <taxon>Solirubrobacter</taxon>
    </lineage>
</organism>
<keyword evidence="7" id="KW-1133">Transmembrane helix</keyword>
<keyword evidence="7" id="KW-0812">Transmembrane</keyword>
<dbReference type="CDD" id="cd07473">
    <property type="entry name" value="Peptidases_S8_Subtilisin_like"/>
    <property type="match status" value="1"/>
</dbReference>
<dbReference type="InterPro" id="IPR023827">
    <property type="entry name" value="Peptidase_S8_Asp-AS"/>
</dbReference>
<evidence type="ECO:0000256" key="3">
    <source>
        <dbReference type="ARBA" id="ARBA00022801"/>
    </source>
</evidence>
<dbReference type="GO" id="GO:0006508">
    <property type="term" value="P:proteolysis"/>
    <property type="evidence" value="ECO:0007669"/>
    <property type="project" value="UniProtKB-KW"/>
</dbReference>
<reference evidence="9" key="1">
    <citation type="submission" date="2022-10" db="EMBL/GenBank/DDBJ databases">
        <title>The WGS of Solirubrobacter ginsenosidimutans DSM 21036.</title>
        <authorList>
            <person name="Jiang Z."/>
        </authorList>
    </citation>
    <scope>NUCLEOTIDE SEQUENCE</scope>
    <source>
        <strain evidence="9">DSM 21036</strain>
    </source>
</reference>
<accession>A0A9X3MWR3</accession>